<dbReference type="Proteomes" id="UP001057402">
    <property type="component" value="Chromosome 10"/>
</dbReference>
<organism evidence="1 2">
    <name type="scientific">Melastoma candidum</name>
    <dbReference type="NCBI Taxonomy" id="119954"/>
    <lineage>
        <taxon>Eukaryota</taxon>
        <taxon>Viridiplantae</taxon>
        <taxon>Streptophyta</taxon>
        <taxon>Embryophyta</taxon>
        <taxon>Tracheophyta</taxon>
        <taxon>Spermatophyta</taxon>
        <taxon>Magnoliopsida</taxon>
        <taxon>eudicotyledons</taxon>
        <taxon>Gunneridae</taxon>
        <taxon>Pentapetalae</taxon>
        <taxon>rosids</taxon>
        <taxon>malvids</taxon>
        <taxon>Myrtales</taxon>
        <taxon>Melastomataceae</taxon>
        <taxon>Melastomatoideae</taxon>
        <taxon>Melastomateae</taxon>
        <taxon>Melastoma</taxon>
    </lineage>
</organism>
<protein>
    <submittedName>
        <fullName evidence="1">Uncharacterized protein</fullName>
    </submittedName>
</protein>
<comment type="caution">
    <text evidence="1">The sequence shown here is derived from an EMBL/GenBank/DDBJ whole genome shotgun (WGS) entry which is preliminary data.</text>
</comment>
<evidence type="ECO:0000313" key="2">
    <source>
        <dbReference type="Proteomes" id="UP001057402"/>
    </source>
</evidence>
<evidence type="ECO:0000313" key="1">
    <source>
        <dbReference type="EMBL" id="KAI4321140.1"/>
    </source>
</evidence>
<dbReference type="EMBL" id="CM042889">
    <property type="protein sequence ID" value="KAI4321140.1"/>
    <property type="molecule type" value="Genomic_DNA"/>
</dbReference>
<gene>
    <name evidence="1" type="ORF">MLD38_034561</name>
</gene>
<proteinExistence type="predicted"/>
<reference evidence="2" key="1">
    <citation type="journal article" date="2023" name="Front. Plant Sci.">
        <title>Chromosomal-level genome assembly of Melastoma candidum provides insights into trichome evolution.</title>
        <authorList>
            <person name="Zhong Y."/>
            <person name="Wu W."/>
            <person name="Sun C."/>
            <person name="Zou P."/>
            <person name="Liu Y."/>
            <person name="Dai S."/>
            <person name="Zhou R."/>
        </authorList>
    </citation>
    <scope>NUCLEOTIDE SEQUENCE [LARGE SCALE GENOMIC DNA]</scope>
</reference>
<keyword evidence="2" id="KW-1185">Reference proteome</keyword>
<accession>A0ACB9MEC9</accession>
<sequence length="298" mass="33215">MTVGFRRKEEKAGDDREVVKAMDEEEEEEIKDRVLWVDRTARSGLAVRAPFSRSKGDRLASEIAEPTSPRVTCSGQVRVRRSPRTDAEEFGRICGGGKKQSRKKSTGWQADGQGSKKDRVKQPPACLRRTWLDLRCFGCSFPESRIAGDAKGSEEHQNADAMGTMFAKWFMVLQQDNRNDDTIGVVGGKDIIPVDDVPPGHPPPGNALLVMRCPSSPTRCWSGRTKSSQNDYEGWDDGETEEEEEKEEKDQGDPTKQKINDDGLVTTKYDSGSFSHKAHGTVNRSGPDPLTRSKSWRI</sequence>
<name>A0ACB9MEC9_9MYRT</name>